<feature type="region of interest" description="Disordered" evidence="5">
    <location>
        <begin position="1"/>
        <end position="60"/>
    </location>
</feature>
<feature type="compositionally biased region" description="Basic and acidic residues" evidence="5">
    <location>
        <begin position="790"/>
        <end position="800"/>
    </location>
</feature>
<dbReference type="Proteomes" id="UP000013827">
    <property type="component" value="Unassembled WGS sequence"/>
</dbReference>
<feature type="zinc finger region" description="C3H1-type" evidence="4">
    <location>
        <begin position="183"/>
        <end position="210"/>
    </location>
</feature>
<dbReference type="EnsemblProtists" id="EOD31060">
    <property type="protein sequence ID" value="EOD31060"/>
    <property type="gene ID" value="EMIHUDRAFT_462827"/>
</dbReference>
<protein>
    <recommendedName>
        <fullName evidence="6">C3H1-type domain-containing protein</fullName>
    </recommendedName>
</protein>
<dbReference type="PaxDb" id="2903-EOD31060"/>
<feature type="compositionally biased region" description="Basic and acidic residues" evidence="5">
    <location>
        <begin position="574"/>
        <end position="589"/>
    </location>
</feature>
<dbReference type="SUPFAM" id="SSF55729">
    <property type="entry name" value="Acyl-CoA N-acyltransferases (Nat)"/>
    <property type="match status" value="1"/>
</dbReference>
<dbReference type="AlphaFoldDB" id="A0A0D3K5M5"/>
<dbReference type="InterPro" id="IPR000571">
    <property type="entry name" value="Znf_CCCH"/>
</dbReference>
<evidence type="ECO:0000256" key="3">
    <source>
        <dbReference type="ARBA" id="ARBA00022833"/>
    </source>
</evidence>
<evidence type="ECO:0000256" key="2">
    <source>
        <dbReference type="ARBA" id="ARBA00022771"/>
    </source>
</evidence>
<evidence type="ECO:0000313" key="8">
    <source>
        <dbReference type="Proteomes" id="UP000013827"/>
    </source>
</evidence>
<proteinExistence type="predicted"/>
<sequence length="820" mass="89628">MSRTKRRPEPAAPSEAPRKVPRALVEIGDFNQPPLPSQPLAERPPAAASSAREAVPPPSDWVWPREGERIEVEVLRDGDRIARWITATVASVLADGWFSALIRVTSGAQHDEWTDWFTWLEEGKDWRRAGRALEKGWDAATVQRKLTALREAAKPAPRPLMPASRPGSRPDRPPPPTDAELANLPAGLCKRYQQGRCHKGRSCKWKHELWPELQARWEKFRKSGEAAAAAAAARRPRLSPAKPAVSVLPPRSLSRGIPCRPASDAPKPRRSDPRRDKPRAKKGRAGPHPAASSSSASASASASAAALPAATTLHLPDTRAFWAAAAERVPAAARYDARRVEAAARGLEGSLLVAPHDRVEWFPEPSRSVDRGGGDGREAAPMPVAYIAQRIDTDDPLWGWQVRHAASGQLQGFVTLTRFTTWSADFAWDSSSRESGMPSARLSNARLRSGEPYGVDPLSHTTSGEGLAEVARARGVDVAELVNLNKDLYPGINSRSKLLDGTRIQLADPAVADLDADCSRKDTPRTVAARTRLPLDDLLAINAARFSGGLEADSRLERQAGGRADTPLDGKPLLLRDRESEERRGDPTKDGVQWTRIAEVGLLASLGGGGTLVRYALQRLKAEGHYHFAVCQATLAAVGFYERIGFRRVGARARYAENREGEWTGYRHWAEADERTVAEFGDTSYLMALDLREWSAGPALELPVADEYPAVAADAKAPDLRRMSYEGGTLAYESGDGVVVSLVPVADGPPGSEPELRMDVTYEIESILSHRGTGRKLECARYGEIWGDVGRCEPPRDRPHARARSGTVVTWQRSHHKQKE</sequence>
<dbReference type="InterPro" id="IPR036855">
    <property type="entry name" value="Znf_CCCH_sf"/>
</dbReference>
<accession>A0A0D3K5M5</accession>
<reference evidence="7" key="2">
    <citation type="submission" date="2024-10" db="UniProtKB">
        <authorList>
            <consortium name="EnsemblProtists"/>
        </authorList>
    </citation>
    <scope>IDENTIFICATION</scope>
</reference>
<evidence type="ECO:0000259" key="6">
    <source>
        <dbReference type="PROSITE" id="PS50103"/>
    </source>
</evidence>
<dbReference type="eggNOG" id="ENOG502S48B">
    <property type="taxonomic scope" value="Eukaryota"/>
</dbReference>
<evidence type="ECO:0000313" key="7">
    <source>
        <dbReference type="EnsemblProtists" id="EOD31060"/>
    </source>
</evidence>
<keyword evidence="3 4" id="KW-0862">Zinc</keyword>
<dbReference type="Gene3D" id="3.40.630.30">
    <property type="match status" value="1"/>
</dbReference>
<feature type="compositionally biased region" description="Low complexity" evidence="5">
    <location>
        <begin position="39"/>
        <end position="54"/>
    </location>
</feature>
<feature type="domain" description="C3H1-type" evidence="6">
    <location>
        <begin position="183"/>
        <end position="210"/>
    </location>
</feature>
<dbReference type="SUPFAM" id="SSF90229">
    <property type="entry name" value="CCCH zinc finger"/>
    <property type="match status" value="1"/>
</dbReference>
<keyword evidence="2 4" id="KW-0863">Zinc-finger</keyword>
<feature type="compositionally biased region" description="Basic residues" evidence="5">
    <location>
        <begin position="276"/>
        <end position="285"/>
    </location>
</feature>
<feature type="region of interest" description="Disordered" evidence="5">
    <location>
        <begin position="557"/>
        <end position="589"/>
    </location>
</feature>
<feature type="region of interest" description="Disordered" evidence="5">
    <location>
        <begin position="151"/>
        <end position="182"/>
    </location>
</feature>
<dbReference type="InterPro" id="IPR016181">
    <property type="entry name" value="Acyl_CoA_acyltransferase"/>
</dbReference>
<dbReference type="GeneID" id="17276333"/>
<dbReference type="RefSeq" id="XP_005783489.1">
    <property type="nucleotide sequence ID" value="XM_005783432.1"/>
</dbReference>
<keyword evidence="8" id="KW-1185">Reference proteome</keyword>
<dbReference type="KEGG" id="ehx:EMIHUDRAFT_462827"/>
<reference evidence="8" key="1">
    <citation type="journal article" date="2013" name="Nature">
        <title>Pan genome of the phytoplankton Emiliania underpins its global distribution.</title>
        <authorList>
            <person name="Read B.A."/>
            <person name="Kegel J."/>
            <person name="Klute M.J."/>
            <person name="Kuo A."/>
            <person name="Lefebvre S.C."/>
            <person name="Maumus F."/>
            <person name="Mayer C."/>
            <person name="Miller J."/>
            <person name="Monier A."/>
            <person name="Salamov A."/>
            <person name="Young J."/>
            <person name="Aguilar M."/>
            <person name="Claverie J.M."/>
            <person name="Frickenhaus S."/>
            <person name="Gonzalez K."/>
            <person name="Herman E.K."/>
            <person name="Lin Y.C."/>
            <person name="Napier J."/>
            <person name="Ogata H."/>
            <person name="Sarno A.F."/>
            <person name="Shmutz J."/>
            <person name="Schroeder D."/>
            <person name="de Vargas C."/>
            <person name="Verret F."/>
            <person name="von Dassow P."/>
            <person name="Valentin K."/>
            <person name="Van de Peer Y."/>
            <person name="Wheeler G."/>
            <person name="Dacks J.B."/>
            <person name="Delwiche C.F."/>
            <person name="Dyhrman S.T."/>
            <person name="Glockner G."/>
            <person name="John U."/>
            <person name="Richards T."/>
            <person name="Worden A.Z."/>
            <person name="Zhang X."/>
            <person name="Grigoriev I.V."/>
            <person name="Allen A.E."/>
            <person name="Bidle K."/>
            <person name="Borodovsky M."/>
            <person name="Bowler C."/>
            <person name="Brownlee C."/>
            <person name="Cock J.M."/>
            <person name="Elias M."/>
            <person name="Gladyshev V.N."/>
            <person name="Groth M."/>
            <person name="Guda C."/>
            <person name="Hadaegh A."/>
            <person name="Iglesias-Rodriguez M.D."/>
            <person name="Jenkins J."/>
            <person name="Jones B.M."/>
            <person name="Lawson T."/>
            <person name="Leese F."/>
            <person name="Lindquist E."/>
            <person name="Lobanov A."/>
            <person name="Lomsadze A."/>
            <person name="Malik S.B."/>
            <person name="Marsh M.E."/>
            <person name="Mackinder L."/>
            <person name="Mock T."/>
            <person name="Mueller-Roeber B."/>
            <person name="Pagarete A."/>
            <person name="Parker M."/>
            <person name="Probert I."/>
            <person name="Quesneville H."/>
            <person name="Raines C."/>
            <person name="Rensing S.A."/>
            <person name="Riano-Pachon D.M."/>
            <person name="Richier S."/>
            <person name="Rokitta S."/>
            <person name="Shiraiwa Y."/>
            <person name="Soanes D.M."/>
            <person name="van der Giezen M."/>
            <person name="Wahlund T.M."/>
            <person name="Williams B."/>
            <person name="Wilson W."/>
            <person name="Wolfe G."/>
            <person name="Wurch L.L."/>
        </authorList>
    </citation>
    <scope>NUCLEOTIDE SEQUENCE</scope>
</reference>
<organism evidence="7 8">
    <name type="scientific">Emiliania huxleyi (strain CCMP1516)</name>
    <dbReference type="NCBI Taxonomy" id="280463"/>
    <lineage>
        <taxon>Eukaryota</taxon>
        <taxon>Haptista</taxon>
        <taxon>Haptophyta</taxon>
        <taxon>Prymnesiophyceae</taxon>
        <taxon>Isochrysidales</taxon>
        <taxon>Noelaerhabdaceae</taxon>
        <taxon>Emiliania</taxon>
    </lineage>
</organism>
<feature type="region of interest" description="Disordered" evidence="5">
    <location>
        <begin position="231"/>
        <end position="297"/>
    </location>
</feature>
<feature type="region of interest" description="Disordered" evidence="5">
    <location>
        <begin position="790"/>
        <end position="820"/>
    </location>
</feature>
<dbReference type="GO" id="GO:0008270">
    <property type="term" value="F:zinc ion binding"/>
    <property type="evidence" value="ECO:0007669"/>
    <property type="project" value="UniProtKB-KW"/>
</dbReference>
<name>A0A0D3K5M5_EMIH1</name>
<feature type="compositionally biased region" description="Basic and acidic residues" evidence="5">
    <location>
        <begin position="266"/>
        <end position="275"/>
    </location>
</feature>
<evidence type="ECO:0000256" key="4">
    <source>
        <dbReference type="PROSITE-ProRule" id="PRU00723"/>
    </source>
</evidence>
<evidence type="ECO:0000256" key="1">
    <source>
        <dbReference type="ARBA" id="ARBA00022723"/>
    </source>
</evidence>
<dbReference type="HOGENOM" id="CLU_344983_0_0_1"/>
<feature type="compositionally biased region" description="Low complexity" evidence="5">
    <location>
        <begin position="231"/>
        <end position="244"/>
    </location>
</feature>
<dbReference type="PROSITE" id="PS50103">
    <property type="entry name" value="ZF_C3H1"/>
    <property type="match status" value="1"/>
</dbReference>
<keyword evidence="1 4" id="KW-0479">Metal-binding</keyword>
<evidence type="ECO:0000256" key="5">
    <source>
        <dbReference type="SAM" id="MobiDB-lite"/>
    </source>
</evidence>